<proteinExistence type="predicted"/>
<dbReference type="RefSeq" id="WP_311369944.1">
    <property type="nucleotide sequence ID" value="NZ_JAVRHX010000007.1"/>
</dbReference>
<dbReference type="PANTHER" id="PTHR44943">
    <property type="entry name" value="CELLULOSE SYNTHASE OPERON PROTEIN C"/>
    <property type="match status" value="1"/>
</dbReference>
<keyword evidence="4" id="KW-0472">Membrane</keyword>
<sequence length="719" mass="80325">MKRFFSELQRRKVIKALVVYVGVIWLLLQVVSVLSGMLGLSKLVGTATFIALMCALPIVMYFSWHFDLSLNGITRTPPLPEQSATGDDENAPIKPLGAWSWIGLFAVVLISGAIGVQTYNTFEASVLEAEQAANQAIEKSDSIAVLPFKDDSSAQDQSYLATGLAEEITNQLGRTDLFKVSASRSSQVLVEKGLIPSEIGQRLGVQTLLTGSISSTNDRVSIRVELQDTASARVLWTETFVREFSNIFDLESEISRAVVNLLQDKFVEAGDLSKLSSTSDVDAYVLYLKGREAYRKQTAEAMQEARAYFEEAIAVDPEYAKAYVALADALASLSEGVDGFGVLAVDIAADLAEQNLEKALAREPDIPEIFAVKGVVLMLRDEYESALEAYDKAIALNPNLAIAYMWKSLALTTLQQYEEAIAAQRQSQKLDPLFLTSSYNLGVLLIWQAQYGEAEALFDQLRIDFPESAFSYIGAADLYYSQANFVESIRQWKKAVKLSPSNLEFERKMFDAMIMLGLTDIIKASTDDPGFDSTILIFEKKYSELFEKMDFEIAANPDDYWVAFEAGWYHSMFGDTNIAAELITNKEELISDLDKFYMPYCSPAIELAWAYQVKGNMDKSKMLIDECESLLNAQKENSITYSETNYLEARIFALRGESTKAASALETAIDKGWREWWTSYDPLLNAVNNEPKINTLIRFIEDDLAKQKEEAKRLFEDVN</sequence>
<dbReference type="InterPro" id="IPR011990">
    <property type="entry name" value="TPR-like_helical_dom_sf"/>
</dbReference>
<keyword evidence="7" id="KW-1185">Reference proteome</keyword>
<accession>A0ABU2ZUU8</accession>
<feature type="transmembrane region" description="Helical" evidence="4">
    <location>
        <begin position="12"/>
        <end position="31"/>
    </location>
</feature>
<feature type="transmembrane region" description="Helical" evidence="4">
    <location>
        <begin position="96"/>
        <end position="116"/>
    </location>
</feature>
<dbReference type="SMART" id="SM00028">
    <property type="entry name" value="TPR"/>
    <property type="match status" value="4"/>
</dbReference>
<feature type="transmembrane region" description="Helical" evidence="4">
    <location>
        <begin position="43"/>
        <end position="64"/>
    </location>
</feature>
<dbReference type="InterPro" id="IPR019734">
    <property type="entry name" value="TPR_rpt"/>
</dbReference>
<reference evidence="6 7" key="1">
    <citation type="submission" date="2023-09" db="EMBL/GenBank/DDBJ databases">
        <authorList>
            <person name="Rey-Velasco X."/>
        </authorList>
    </citation>
    <scope>NUCLEOTIDE SEQUENCE [LARGE SCALE GENOMIC DNA]</scope>
    <source>
        <strain evidence="6 7">P117</strain>
    </source>
</reference>
<dbReference type="Pfam" id="PF13432">
    <property type="entry name" value="TPR_16"/>
    <property type="match status" value="1"/>
</dbReference>
<dbReference type="EMBL" id="JAVRHX010000007">
    <property type="protein sequence ID" value="MDT0596417.1"/>
    <property type="molecule type" value="Genomic_DNA"/>
</dbReference>
<dbReference type="InterPro" id="IPR051685">
    <property type="entry name" value="Ycf3/AcsC/BcsC/TPR_MFPF"/>
</dbReference>
<feature type="repeat" description="TPR" evidence="3">
    <location>
        <begin position="469"/>
        <end position="502"/>
    </location>
</feature>
<keyword evidence="1" id="KW-0677">Repeat</keyword>
<comment type="caution">
    <text evidence="6">The sequence shown here is derived from an EMBL/GenBank/DDBJ whole genome shotgun (WGS) entry which is preliminary data.</text>
</comment>
<evidence type="ECO:0000256" key="4">
    <source>
        <dbReference type="SAM" id="Phobius"/>
    </source>
</evidence>
<dbReference type="Pfam" id="PF04052">
    <property type="entry name" value="TolB_N"/>
    <property type="match status" value="1"/>
</dbReference>
<dbReference type="Gene3D" id="3.40.50.10070">
    <property type="entry name" value="TolB, N-terminal domain"/>
    <property type="match status" value="1"/>
</dbReference>
<feature type="domain" description="TolB N-terminal" evidence="5">
    <location>
        <begin position="138"/>
        <end position="233"/>
    </location>
</feature>
<keyword evidence="4" id="KW-0812">Transmembrane</keyword>
<evidence type="ECO:0000256" key="2">
    <source>
        <dbReference type="ARBA" id="ARBA00022803"/>
    </source>
</evidence>
<dbReference type="PANTHER" id="PTHR44943:SF8">
    <property type="entry name" value="TPR REPEAT-CONTAINING PROTEIN MJ0263"/>
    <property type="match status" value="1"/>
</dbReference>
<keyword evidence="2 3" id="KW-0802">TPR repeat</keyword>
<organism evidence="6 7">
    <name type="scientific">Glaciecola petra</name>
    <dbReference type="NCBI Taxonomy" id="3075602"/>
    <lineage>
        <taxon>Bacteria</taxon>
        <taxon>Pseudomonadati</taxon>
        <taxon>Pseudomonadota</taxon>
        <taxon>Gammaproteobacteria</taxon>
        <taxon>Alteromonadales</taxon>
        <taxon>Alteromonadaceae</taxon>
        <taxon>Glaciecola</taxon>
    </lineage>
</organism>
<evidence type="ECO:0000256" key="3">
    <source>
        <dbReference type="PROSITE-ProRule" id="PRU00339"/>
    </source>
</evidence>
<dbReference type="PROSITE" id="PS50005">
    <property type="entry name" value="TPR"/>
    <property type="match status" value="2"/>
</dbReference>
<dbReference type="SUPFAM" id="SSF48452">
    <property type="entry name" value="TPR-like"/>
    <property type="match status" value="2"/>
</dbReference>
<protein>
    <submittedName>
        <fullName evidence="6">Tetratricopeptide repeat protein</fullName>
    </submittedName>
</protein>
<gene>
    <name evidence="6" type="ORF">RM552_16295</name>
</gene>
<evidence type="ECO:0000313" key="7">
    <source>
        <dbReference type="Proteomes" id="UP001253545"/>
    </source>
</evidence>
<dbReference type="PROSITE" id="PS50293">
    <property type="entry name" value="TPR_REGION"/>
    <property type="match status" value="1"/>
</dbReference>
<dbReference type="InterPro" id="IPR007195">
    <property type="entry name" value="TolB_N"/>
</dbReference>
<evidence type="ECO:0000313" key="6">
    <source>
        <dbReference type="EMBL" id="MDT0596417.1"/>
    </source>
</evidence>
<dbReference type="Gene3D" id="1.25.40.10">
    <property type="entry name" value="Tetratricopeptide repeat domain"/>
    <property type="match status" value="3"/>
</dbReference>
<keyword evidence="4" id="KW-1133">Transmembrane helix</keyword>
<evidence type="ECO:0000256" key="1">
    <source>
        <dbReference type="ARBA" id="ARBA00022737"/>
    </source>
</evidence>
<feature type="repeat" description="TPR" evidence="3">
    <location>
        <begin position="367"/>
        <end position="400"/>
    </location>
</feature>
<evidence type="ECO:0000259" key="5">
    <source>
        <dbReference type="Pfam" id="PF04052"/>
    </source>
</evidence>
<dbReference type="Proteomes" id="UP001253545">
    <property type="component" value="Unassembled WGS sequence"/>
</dbReference>
<name>A0ABU2ZUU8_9ALTE</name>